<evidence type="ECO:0000256" key="1">
    <source>
        <dbReference type="SAM" id="Phobius"/>
    </source>
</evidence>
<dbReference type="AlphaFoldDB" id="A0AAU8LU02"/>
<name>A0AAU8LU02_9BACT</name>
<reference evidence="2" key="2">
    <citation type="submission" date="2024-06" db="EMBL/GenBank/DDBJ databases">
        <authorList>
            <person name="Plum-Jensen L.E."/>
            <person name="Schramm A."/>
            <person name="Marshall I.P.G."/>
        </authorList>
    </citation>
    <scope>NUCLEOTIDE SEQUENCE</scope>
    <source>
        <strain evidence="2">Rat1</strain>
    </source>
</reference>
<dbReference type="EMBL" id="CP159373">
    <property type="protein sequence ID" value="XCN72503.1"/>
    <property type="molecule type" value="Genomic_DNA"/>
</dbReference>
<protein>
    <recommendedName>
        <fullName evidence="3">AcrB/AcrD/AcrF family protein</fullName>
    </recommendedName>
</protein>
<proteinExistence type="predicted"/>
<sequence length="129" mass="13994">MNVTLRLHDDAMSDEDIQELTIELKNSVNQETDLTAQLPEEAGGIGTRGDAVTIGQIILAAVGGGGAIVALMPVLQTYFARKPSIKIELDMGDSRTLKFEAEHMRPEQIQQTFQDVKQLVESGIDKGNG</sequence>
<organism evidence="2">
    <name type="scientific">Candidatus Electrothrix aestuarii</name>
    <dbReference type="NCBI Taxonomy" id="3062594"/>
    <lineage>
        <taxon>Bacteria</taxon>
        <taxon>Pseudomonadati</taxon>
        <taxon>Thermodesulfobacteriota</taxon>
        <taxon>Desulfobulbia</taxon>
        <taxon>Desulfobulbales</taxon>
        <taxon>Desulfobulbaceae</taxon>
        <taxon>Candidatus Electrothrix</taxon>
    </lineage>
</organism>
<dbReference type="KEGG" id="eaj:Q3M24_19770"/>
<feature type="transmembrane region" description="Helical" evidence="1">
    <location>
        <begin position="57"/>
        <end position="79"/>
    </location>
</feature>
<accession>A0AAU8LU02</accession>
<evidence type="ECO:0008006" key="3">
    <source>
        <dbReference type="Google" id="ProtNLM"/>
    </source>
</evidence>
<keyword evidence="1" id="KW-0472">Membrane</keyword>
<reference evidence="2" key="1">
    <citation type="journal article" date="2024" name="Syst. Appl. Microbiol.">
        <title>First single-strain enrichments of Electrothrix cable bacteria, description of E. aestuarii sp. nov. and E. rattekaaiensis sp. nov., and proposal of a cable bacteria taxonomy following the rules of the SeqCode.</title>
        <authorList>
            <person name="Plum-Jensen L.E."/>
            <person name="Schramm A."/>
            <person name="Marshall I.P.G."/>
        </authorList>
    </citation>
    <scope>NUCLEOTIDE SEQUENCE</scope>
    <source>
        <strain evidence="2">Rat1</strain>
    </source>
</reference>
<keyword evidence="1" id="KW-0812">Transmembrane</keyword>
<gene>
    <name evidence="2" type="ORF">Q3M24_19770</name>
</gene>
<evidence type="ECO:0000313" key="2">
    <source>
        <dbReference type="EMBL" id="XCN72503.1"/>
    </source>
</evidence>
<keyword evidence="1" id="KW-1133">Transmembrane helix</keyword>